<organism evidence="2 3">
    <name type="scientific">Mauremys mutica</name>
    <name type="common">yellowpond turtle</name>
    <dbReference type="NCBI Taxonomy" id="74926"/>
    <lineage>
        <taxon>Eukaryota</taxon>
        <taxon>Metazoa</taxon>
        <taxon>Chordata</taxon>
        <taxon>Craniata</taxon>
        <taxon>Vertebrata</taxon>
        <taxon>Euteleostomi</taxon>
        <taxon>Archelosauria</taxon>
        <taxon>Testudinata</taxon>
        <taxon>Testudines</taxon>
        <taxon>Cryptodira</taxon>
        <taxon>Durocryptodira</taxon>
        <taxon>Testudinoidea</taxon>
        <taxon>Geoemydidae</taxon>
        <taxon>Geoemydinae</taxon>
        <taxon>Mauremys</taxon>
    </lineage>
</organism>
<name>A0A9D3XX73_9SAUR</name>
<evidence type="ECO:0000313" key="3">
    <source>
        <dbReference type="Proteomes" id="UP000827986"/>
    </source>
</evidence>
<protein>
    <submittedName>
        <fullName evidence="2">Uncharacterized protein</fullName>
    </submittedName>
</protein>
<dbReference type="AlphaFoldDB" id="A0A9D3XX73"/>
<proteinExistence type="predicted"/>
<feature type="compositionally biased region" description="Basic and acidic residues" evidence="1">
    <location>
        <begin position="95"/>
        <end position="124"/>
    </location>
</feature>
<dbReference type="EMBL" id="JAHDVG010000300">
    <property type="protein sequence ID" value="KAH1187908.1"/>
    <property type="molecule type" value="Genomic_DNA"/>
</dbReference>
<dbReference type="Proteomes" id="UP000827986">
    <property type="component" value="Unassembled WGS sequence"/>
</dbReference>
<feature type="compositionally biased region" description="Basic and acidic residues" evidence="1">
    <location>
        <begin position="19"/>
        <end position="48"/>
    </location>
</feature>
<gene>
    <name evidence="2" type="ORF">KIL84_008153</name>
</gene>
<comment type="caution">
    <text evidence="2">The sequence shown here is derived from an EMBL/GenBank/DDBJ whole genome shotgun (WGS) entry which is preliminary data.</text>
</comment>
<evidence type="ECO:0000313" key="2">
    <source>
        <dbReference type="EMBL" id="KAH1187908.1"/>
    </source>
</evidence>
<accession>A0A9D3XX73</accession>
<feature type="region of interest" description="Disordered" evidence="1">
    <location>
        <begin position="87"/>
        <end position="166"/>
    </location>
</feature>
<evidence type="ECO:0000256" key="1">
    <source>
        <dbReference type="SAM" id="MobiDB-lite"/>
    </source>
</evidence>
<keyword evidence="3" id="KW-1185">Reference proteome</keyword>
<feature type="compositionally biased region" description="Polar residues" evidence="1">
    <location>
        <begin position="8"/>
        <end position="18"/>
    </location>
</feature>
<feature type="region of interest" description="Disordered" evidence="1">
    <location>
        <begin position="1"/>
        <end position="48"/>
    </location>
</feature>
<reference evidence="2" key="1">
    <citation type="submission" date="2021-09" db="EMBL/GenBank/DDBJ databases">
        <title>The genome of Mauremys mutica provides insights into the evolution of semi-aquatic lifestyle.</title>
        <authorList>
            <person name="Gong S."/>
            <person name="Gao Y."/>
        </authorList>
    </citation>
    <scope>NUCLEOTIDE SEQUENCE</scope>
    <source>
        <strain evidence="2">MM-2020</strain>
        <tissue evidence="2">Muscle</tissue>
    </source>
</reference>
<sequence length="260" mass="27433">MCYREPLLSSSENGTSPKEPSHADDREKDGALEGIEFEERGLEKPEKDSERILAELLALHKPQAAGGEGGLAAAALERVSALKRLLVGGSPLPEDEGRGSPEDGWRRAPENRGAGDKDEERDAGDGAESEGGAPGGAPNGPGSLDWGSRRRDGEGPGSSLVLTPRQLEDVRLSCQHLQEAVLRLKDMEEDYSQLQQLLAKYSSPPRPASHEGQPRHRALATEEEAGGLCPPRWGCPAGGCWAGAWGGGDGCWGGSGTSVL</sequence>